<name>A0A7U6JIG6_9GAMM</name>
<keyword evidence="1" id="KW-0812">Transmembrane</keyword>
<sequence length="605" mass="66134">MTFQNSNPGKYLFAIAAILLLITSSVQAAQISVQTDRSPVAMDETFQLVFTVDGEPDGQPDFSVLNKDFEVLGSSQSRNISIVNGKSSRTTRFLVTVLPRRAGELRVPPVAFGRDMSPQLIVPVQAAGAGAKNSADAGDQSVFMEVSVDKPKPWVQQQVILTVRIYSRLQWREASLSDPQFRGGEVLMQKLGEDRSYQTRRNGNAWQVIERRYALFPQKSGKLQMDALRLNLRVSSGRKQQRSPFGSFNDPFFDDFFSSRSYRTKVVRSKSLTLDVQPVPPQFSGRHWLVAGDVQLKERWSQAPTALKTGEPVTRTLSIVADGVTLGQLPELDLPPARGLRIYPDEPENKEQVTDKGLRSTSSRKFAIIPTHPGSYTLPAVEIKWWNSQAGREETARLPEVKMSVTGGVVPGVPSTNQPATAPAEIPAAAATQGAGTPAPLKVIAGDKRLSGINLWLAAGNLVLLVLWLTTLVLFWRSRKQRPASDKPEESMPGKAEVDMKKAWSALHEAVKAGNAAATKAALLSLAEGFWPDHAPHSLEAMADRVGSPLAGELLNLSRHLYADESVAWDGIAIESGLKTLRPDPMDRGDTDATALKPLYPQVHG</sequence>
<dbReference type="Proteomes" id="UP000031631">
    <property type="component" value="Chromosome"/>
</dbReference>
<keyword evidence="5" id="KW-1185">Reference proteome</keyword>
<proteinExistence type="predicted"/>
<gene>
    <name evidence="4" type="ORF">TBH_C1868</name>
</gene>
<keyword evidence="2" id="KW-0732">Signal</keyword>
<dbReference type="RefSeq" id="WP_052470063.1">
    <property type="nucleotide sequence ID" value="NZ_AP012273.1"/>
</dbReference>
<organism evidence="4 5">
    <name type="scientific">Thiolapillus brandeum</name>
    <dbReference type="NCBI Taxonomy" id="1076588"/>
    <lineage>
        <taxon>Bacteria</taxon>
        <taxon>Pseudomonadati</taxon>
        <taxon>Pseudomonadota</taxon>
        <taxon>Gammaproteobacteria</taxon>
        <taxon>Chromatiales</taxon>
        <taxon>Sedimenticolaceae</taxon>
        <taxon>Thiolapillus</taxon>
    </lineage>
</organism>
<evidence type="ECO:0000256" key="2">
    <source>
        <dbReference type="SAM" id="SignalP"/>
    </source>
</evidence>
<dbReference type="InterPro" id="IPR057699">
    <property type="entry name" value="DUF7939"/>
</dbReference>
<reference evidence="4 5" key="1">
    <citation type="journal article" date="2014" name="PLoS ONE">
        <title>Physiological and genomic features of a novel sulfur-oxidizing gammaproteobacterium belonging to a previously uncultivated symbiotic lineage isolated from a hydrothermal vent.</title>
        <authorList>
            <person name="Nunoura T."/>
            <person name="Takaki Y."/>
            <person name="Kazama H."/>
            <person name="Kakuta J."/>
            <person name="Shimamura S."/>
            <person name="Makita H."/>
            <person name="Hirai M."/>
            <person name="Miyazaki M."/>
            <person name="Takai K."/>
        </authorList>
    </citation>
    <scope>NUCLEOTIDE SEQUENCE [LARGE SCALE GENOMIC DNA]</scope>
    <source>
        <strain evidence="4 5">Hiromi1</strain>
    </source>
</reference>
<feature type="signal peptide" evidence="2">
    <location>
        <begin position="1"/>
        <end position="28"/>
    </location>
</feature>
<dbReference type="Pfam" id="PF25607">
    <property type="entry name" value="DUF7939"/>
    <property type="match status" value="1"/>
</dbReference>
<evidence type="ECO:0000313" key="5">
    <source>
        <dbReference type="Proteomes" id="UP000031631"/>
    </source>
</evidence>
<dbReference type="KEGG" id="tbn:TBH_C1868"/>
<dbReference type="PANTHER" id="PTHR40940">
    <property type="entry name" value="PROTEIN BATD-RELATED"/>
    <property type="match status" value="1"/>
</dbReference>
<accession>A0A7U6JIG6</accession>
<dbReference type="InterPro" id="IPR025738">
    <property type="entry name" value="BatD"/>
</dbReference>
<evidence type="ECO:0000256" key="1">
    <source>
        <dbReference type="SAM" id="Phobius"/>
    </source>
</evidence>
<evidence type="ECO:0000259" key="3">
    <source>
        <dbReference type="Pfam" id="PF25607"/>
    </source>
</evidence>
<feature type="chain" id="PRO_5031041432" description="DUF7939 domain-containing protein" evidence="2">
    <location>
        <begin position="29"/>
        <end position="605"/>
    </location>
</feature>
<dbReference type="AlphaFoldDB" id="A0A7U6JIG6"/>
<feature type="transmembrane region" description="Helical" evidence="1">
    <location>
        <begin position="455"/>
        <end position="476"/>
    </location>
</feature>
<protein>
    <recommendedName>
        <fullName evidence="3">DUF7939 domain-containing protein</fullName>
    </recommendedName>
</protein>
<evidence type="ECO:0000313" key="4">
    <source>
        <dbReference type="EMBL" id="BAO44783.1"/>
    </source>
</evidence>
<keyword evidence="1" id="KW-0472">Membrane</keyword>
<dbReference type="PANTHER" id="PTHR40940:SF1">
    <property type="entry name" value="PROTEIN BATD"/>
    <property type="match status" value="1"/>
</dbReference>
<dbReference type="EMBL" id="AP012273">
    <property type="protein sequence ID" value="BAO44783.1"/>
    <property type="molecule type" value="Genomic_DNA"/>
</dbReference>
<feature type="domain" description="DUF7939" evidence="3">
    <location>
        <begin position="501"/>
        <end position="582"/>
    </location>
</feature>
<keyword evidence="1" id="KW-1133">Transmembrane helix</keyword>
<dbReference type="Pfam" id="PF13584">
    <property type="entry name" value="BatD"/>
    <property type="match status" value="2"/>
</dbReference>